<keyword evidence="3" id="KW-0255">Endonuclease</keyword>
<reference evidence="9" key="1">
    <citation type="submission" date="2019-02" db="EMBL/GenBank/DDBJ databases">
        <title>Deep-cultivation of Planctomycetes and their phenomic and genomic characterization uncovers novel biology.</title>
        <authorList>
            <person name="Wiegand S."/>
            <person name="Jogler M."/>
            <person name="Boedeker C."/>
            <person name="Pinto D."/>
            <person name="Vollmers J."/>
            <person name="Rivas-Marin E."/>
            <person name="Kohn T."/>
            <person name="Peeters S.H."/>
            <person name="Heuer A."/>
            <person name="Rast P."/>
            <person name="Oberbeckmann S."/>
            <person name="Bunk B."/>
            <person name="Jeske O."/>
            <person name="Meyerdierks A."/>
            <person name="Storesund J.E."/>
            <person name="Kallscheuer N."/>
            <person name="Luecker S."/>
            <person name="Lage O.M."/>
            <person name="Pohl T."/>
            <person name="Merkel B.J."/>
            <person name="Hornburger P."/>
            <person name="Mueller R.-W."/>
            <person name="Bruemmer F."/>
            <person name="Labrenz M."/>
            <person name="Spormann A.M."/>
            <person name="Op den Camp H."/>
            <person name="Overmann J."/>
            <person name="Amann R."/>
            <person name="Jetten M.S.M."/>
            <person name="Mascher T."/>
            <person name="Medema M.H."/>
            <person name="Devos D.P."/>
            <person name="Kaster A.-K."/>
            <person name="Ovreas L."/>
            <person name="Rohde M."/>
            <person name="Galperin M.Y."/>
            <person name="Jogler C."/>
        </authorList>
    </citation>
    <scope>NUCLEOTIDE SEQUENCE [LARGE SCALE GENOMIC DNA]</scope>
    <source>
        <strain evidence="9">Pan97</strain>
    </source>
</reference>
<dbReference type="Proteomes" id="UP000318626">
    <property type="component" value="Chromosome"/>
</dbReference>
<dbReference type="AlphaFoldDB" id="A0A518CBE7"/>
<feature type="domain" description="Endoribonuclease YicC-like C-terminal" evidence="7">
    <location>
        <begin position="173"/>
        <end position="294"/>
    </location>
</feature>
<dbReference type="NCBIfam" id="TIGR00255">
    <property type="entry name" value="YicC/YloC family endoribonuclease"/>
    <property type="match status" value="1"/>
</dbReference>
<comment type="similarity">
    <text evidence="5">Belongs to the YicC/YloC family.</text>
</comment>
<evidence type="ECO:0000256" key="2">
    <source>
        <dbReference type="ARBA" id="ARBA00022722"/>
    </source>
</evidence>
<proteinExistence type="inferred from homology"/>
<evidence type="ECO:0008006" key="10">
    <source>
        <dbReference type="Google" id="ProtNLM"/>
    </source>
</evidence>
<evidence type="ECO:0000313" key="9">
    <source>
        <dbReference type="Proteomes" id="UP000318626"/>
    </source>
</evidence>
<sequence>MLLSMTGYGDAHLHAEGVSVSVEVRSVNNRYFKLAVRGNELFSGLESQIEGVTRKYINRGTITINLRIKQDVTADKYRIDTAVLESYMQQIHQLGAKVGLSETPHIDSVLQLPGVVQENTDTDDEQFNAWPVIEKTLKAALEKFDTMRRAEGENTTKDLRENLAMIASHLETIEAKSPRVVDGYRDRMTERVNKVLEEFDVTVDPATLLREVAIFTDRVNISEEIVRLKSHLGQFEKFLTQEESAGRKLDFLTQEIFRETNTIGSKANDAEIARGVVEMKTAIEKIREQIQNIE</sequence>
<dbReference type="InterPro" id="IPR005229">
    <property type="entry name" value="YicC/YloC-like"/>
</dbReference>
<evidence type="ECO:0000256" key="5">
    <source>
        <dbReference type="ARBA" id="ARBA00035648"/>
    </source>
</evidence>
<dbReference type="InterPro" id="IPR013527">
    <property type="entry name" value="YicC-like_N"/>
</dbReference>
<dbReference type="Pfam" id="PF08340">
    <property type="entry name" value="YicC-like_C"/>
    <property type="match status" value="1"/>
</dbReference>
<name>A0A518CBE7_9BACT</name>
<evidence type="ECO:0000256" key="4">
    <source>
        <dbReference type="ARBA" id="ARBA00022801"/>
    </source>
</evidence>
<evidence type="ECO:0000259" key="6">
    <source>
        <dbReference type="Pfam" id="PF03755"/>
    </source>
</evidence>
<keyword evidence="9" id="KW-1185">Reference proteome</keyword>
<evidence type="ECO:0000256" key="1">
    <source>
        <dbReference type="ARBA" id="ARBA00001968"/>
    </source>
</evidence>
<accession>A0A518CBE7</accession>
<organism evidence="8 9">
    <name type="scientific">Bremerella volcania</name>
    <dbReference type="NCBI Taxonomy" id="2527984"/>
    <lineage>
        <taxon>Bacteria</taxon>
        <taxon>Pseudomonadati</taxon>
        <taxon>Planctomycetota</taxon>
        <taxon>Planctomycetia</taxon>
        <taxon>Pirellulales</taxon>
        <taxon>Pirellulaceae</taxon>
        <taxon>Bremerella</taxon>
    </lineage>
</organism>
<dbReference type="KEGG" id="bvo:Pan97_35550"/>
<dbReference type="InterPro" id="IPR013551">
    <property type="entry name" value="YicC-like_C"/>
</dbReference>
<keyword evidence="4" id="KW-0378">Hydrolase</keyword>
<feature type="domain" description="Endoribonuclease YicC-like N-terminal" evidence="6">
    <location>
        <begin position="3"/>
        <end position="155"/>
    </location>
</feature>
<protein>
    <recommendedName>
        <fullName evidence="10">YicC-like family, N-terminal region</fullName>
    </recommendedName>
</protein>
<dbReference type="RefSeq" id="WP_196782136.1">
    <property type="nucleotide sequence ID" value="NZ_CP036289.1"/>
</dbReference>
<comment type="cofactor">
    <cofactor evidence="1">
        <name>a divalent metal cation</name>
        <dbReference type="ChEBI" id="CHEBI:60240"/>
    </cofactor>
</comment>
<gene>
    <name evidence="8" type="ORF">Pan97_35550</name>
</gene>
<keyword evidence="2" id="KW-0540">Nuclease</keyword>
<dbReference type="PANTHER" id="PTHR30636">
    <property type="entry name" value="UPF0701 PROTEIN YICC"/>
    <property type="match status" value="1"/>
</dbReference>
<dbReference type="GO" id="GO:0016787">
    <property type="term" value="F:hydrolase activity"/>
    <property type="evidence" value="ECO:0007669"/>
    <property type="project" value="UniProtKB-KW"/>
</dbReference>
<evidence type="ECO:0000259" key="7">
    <source>
        <dbReference type="Pfam" id="PF08340"/>
    </source>
</evidence>
<evidence type="ECO:0000313" key="8">
    <source>
        <dbReference type="EMBL" id="QDU76504.1"/>
    </source>
</evidence>
<dbReference type="Pfam" id="PF03755">
    <property type="entry name" value="YicC-like_N"/>
    <property type="match status" value="1"/>
</dbReference>
<dbReference type="GO" id="GO:0004521">
    <property type="term" value="F:RNA endonuclease activity"/>
    <property type="evidence" value="ECO:0007669"/>
    <property type="project" value="InterPro"/>
</dbReference>
<evidence type="ECO:0000256" key="3">
    <source>
        <dbReference type="ARBA" id="ARBA00022759"/>
    </source>
</evidence>
<dbReference type="PANTHER" id="PTHR30636:SF3">
    <property type="entry name" value="UPF0701 PROTEIN YICC"/>
    <property type="match status" value="1"/>
</dbReference>
<dbReference type="EMBL" id="CP036289">
    <property type="protein sequence ID" value="QDU76504.1"/>
    <property type="molecule type" value="Genomic_DNA"/>
</dbReference>